<feature type="non-terminal residue" evidence="1">
    <location>
        <position position="28"/>
    </location>
</feature>
<gene>
    <name evidence="1" type="ORF">METZ01_LOCUS226721</name>
</gene>
<dbReference type="EMBL" id="UINC01055233">
    <property type="protein sequence ID" value="SVB73867.1"/>
    <property type="molecule type" value="Genomic_DNA"/>
</dbReference>
<reference evidence="1" key="1">
    <citation type="submission" date="2018-05" db="EMBL/GenBank/DDBJ databases">
        <authorList>
            <person name="Lanie J.A."/>
            <person name="Ng W.-L."/>
            <person name="Kazmierczak K.M."/>
            <person name="Andrzejewski T.M."/>
            <person name="Davidsen T.M."/>
            <person name="Wayne K.J."/>
            <person name="Tettelin H."/>
            <person name="Glass J.I."/>
            <person name="Rusch D."/>
            <person name="Podicherti R."/>
            <person name="Tsui H.-C.T."/>
            <person name="Winkler M.E."/>
        </authorList>
    </citation>
    <scope>NUCLEOTIDE SEQUENCE</scope>
</reference>
<organism evidence="1">
    <name type="scientific">marine metagenome</name>
    <dbReference type="NCBI Taxonomy" id="408172"/>
    <lineage>
        <taxon>unclassified sequences</taxon>
        <taxon>metagenomes</taxon>
        <taxon>ecological metagenomes</taxon>
    </lineage>
</organism>
<proteinExistence type="predicted"/>
<name>A0A382GGX1_9ZZZZ</name>
<evidence type="ECO:0000313" key="1">
    <source>
        <dbReference type="EMBL" id="SVB73867.1"/>
    </source>
</evidence>
<protein>
    <submittedName>
        <fullName evidence="1">Uncharacterized protein</fullName>
    </submittedName>
</protein>
<accession>A0A382GGX1</accession>
<sequence length="28" mass="2883">MVVALLVIVFGIPLLVKSDGTAKGTVQL</sequence>
<dbReference type="AlphaFoldDB" id="A0A382GGX1"/>